<keyword evidence="1" id="KW-0805">Transcription regulation</keyword>
<dbReference type="PRINTS" id="PR00033">
    <property type="entry name" value="HTHASNC"/>
</dbReference>
<dbReference type="SUPFAM" id="SSF46785">
    <property type="entry name" value="Winged helix' DNA-binding domain"/>
    <property type="match status" value="2"/>
</dbReference>
<dbReference type="InterPro" id="IPR036388">
    <property type="entry name" value="WH-like_DNA-bd_sf"/>
</dbReference>
<feature type="domain" description="HTH asnC-type" evidence="5">
    <location>
        <begin position="178"/>
        <end position="238"/>
    </location>
</feature>
<accession>A0ABP9DEL6</accession>
<keyword evidence="7" id="KW-1185">Reference proteome</keyword>
<evidence type="ECO:0000256" key="3">
    <source>
        <dbReference type="ARBA" id="ARBA00023163"/>
    </source>
</evidence>
<dbReference type="InterPro" id="IPR019887">
    <property type="entry name" value="Tscrpt_reg_AsnC/Lrp_C"/>
</dbReference>
<dbReference type="EMBL" id="BAABIS010000001">
    <property type="protein sequence ID" value="GAA4841381.1"/>
    <property type="molecule type" value="Genomic_DNA"/>
</dbReference>
<dbReference type="InterPro" id="IPR019888">
    <property type="entry name" value="Tscrpt_reg_AsnC-like"/>
</dbReference>
<evidence type="ECO:0000256" key="1">
    <source>
        <dbReference type="ARBA" id="ARBA00023015"/>
    </source>
</evidence>
<dbReference type="PROSITE" id="PS50956">
    <property type="entry name" value="HTH_ASNC_2"/>
    <property type="match status" value="1"/>
</dbReference>
<sequence length="338" mass="36118">MESDSYDLLDRQLAHALQLNGRAPFSRIARALGVSDQTVARRYARLVGTGALRVLGLSAPHALGEERWLLRVQCTPDAAGALAEALARREDTTWVGLSAGGTEINCGTRFHPDQQDGTLLLQRLPRTPSVVGVTAQCVIHTFFGGAQGLAIKSGALTAEQVALLLDEAPAPTGPPPVLERTDRRLLDALAVDGRANLTDLAAATGWSAATVRRRMDELERHGALYYDLDLDWRVFGLRTTALLWLSVPPSRLAATGEALAAHPELAFVCATTGPTNLHAVLLCPDVRSVYTYLTTRIAALDAVDRVESAPVLRTVKGPGPFRRPPTRAARPATAPAPG</sequence>
<dbReference type="Pfam" id="PF01037">
    <property type="entry name" value="AsnC_trans_reg"/>
    <property type="match status" value="1"/>
</dbReference>
<dbReference type="RefSeq" id="WP_345696091.1">
    <property type="nucleotide sequence ID" value="NZ_BAABIS010000001.1"/>
</dbReference>
<dbReference type="InterPro" id="IPR036390">
    <property type="entry name" value="WH_DNA-bd_sf"/>
</dbReference>
<evidence type="ECO:0000313" key="6">
    <source>
        <dbReference type="EMBL" id="GAA4841381.1"/>
    </source>
</evidence>
<evidence type="ECO:0000256" key="2">
    <source>
        <dbReference type="ARBA" id="ARBA00023125"/>
    </source>
</evidence>
<proteinExistence type="predicted"/>
<dbReference type="Proteomes" id="UP001501752">
    <property type="component" value="Unassembled WGS sequence"/>
</dbReference>
<protein>
    <submittedName>
        <fullName evidence="6">Lrp/AsnC family transcriptional regulator</fullName>
    </submittedName>
</protein>
<gene>
    <name evidence="6" type="ORF">GCM10023235_16310</name>
</gene>
<organism evidence="6 7">
    <name type="scientific">Kitasatospora terrestris</name>
    <dbReference type="NCBI Taxonomy" id="258051"/>
    <lineage>
        <taxon>Bacteria</taxon>
        <taxon>Bacillati</taxon>
        <taxon>Actinomycetota</taxon>
        <taxon>Actinomycetes</taxon>
        <taxon>Kitasatosporales</taxon>
        <taxon>Streptomycetaceae</taxon>
        <taxon>Kitasatospora</taxon>
    </lineage>
</organism>
<dbReference type="SUPFAM" id="SSF54909">
    <property type="entry name" value="Dimeric alpha+beta barrel"/>
    <property type="match status" value="1"/>
</dbReference>
<dbReference type="SMART" id="SM00344">
    <property type="entry name" value="HTH_ASNC"/>
    <property type="match status" value="1"/>
</dbReference>
<keyword evidence="2" id="KW-0238">DNA-binding</keyword>
<dbReference type="PANTHER" id="PTHR30154">
    <property type="entry name" value="LEUCINE-RESPONSIVE REGULATORY PROTEIN"/>
    <property type="match status" value="1"/>
</dbReference>
<evidence type="ECO:0000313" key="7">
    <source>
        <dbReference type="Proteomes" id="UP001501752"/>
    </source>
</evidence>
<feature type="region of interest" description="Disordered" evidence="4">
    <location>
        <begin position="315"/>
        <end position="338"/>
    </location>
</feature>
<dbReference type="InterPro" id="IPR011991">
    <property type="entry name" value="ArsR-like_HTH"/>
</dbReference>
<dbReference type="Gene3D" id="3.30.70.920">
    <property type="match status" value="1"/>
</dbReference>
<keyword evidence="3" id="KW-0804">Transcription</keyword>
<feature type="compositionally biased region" description="Low complexity" evidence="4">
    <location>
        <begin position="326"/>
        <end position="338"/>
    </location>
</feature>
<dbReference type="InterPro" id="IPR000485">
    <property type="entry name" value="AsnC-type_HTH_dom"/>
</dbReference>
<dbReference type="Gene3D" id="1.10.10.10">
    <property type="entry name" value="Winged helix-like DNA-binding domain superfamily/Winged helix DNA-binding domain"/>
    <property type="match status" value="2"/>
</dbReference>
<dbReference type="Pfam" id="PF13404">
    <property type="entry name" value="HTH_AsnC-type"/>
    <property type="match status" value="2"/>
</dbReference>
<reference evidence="7" key="1">
    <citation type="journal article" date="2019" name="Int. J. Syst. Evol. Microbiol.">
        <title>The Global Catalogue of Microorganisms (GCM) 10K type strain sequencing project: providing services to taxonomists for standard genome sequencing and annotation.</title>
        <authorList>
            <consortium name="The Broad Institute Genomics Platform"/>
            <consortium name="The Broad Institute Genome Sequencing Center for Infectious Disease"/>
            <person name="Wu L."/>
            <person name="Ma J."/>
        </authorList>
    </citation>
    <scope>NUCLEOTIDE SEQUENCE [LARGE SCALE GENOMIC DNA]</scope>
    <source>
        <strain evidence="7">JCM 13006</strain>
    </source>
</reference>
<dbReference type="InterPro" id="IPR011008">
    <property type="entry name" value="Dimeric_a/b-barrel"/>
</dbReference>
<name>A0ABP9DEL6_9ACTN</name>
<evidence type="ECO:0000259" key="5">
    <source>
        <dbReference type="PROSITE" id="PS50956"/>
    </source>
</evidence>
<evidence type="ECO:0000256" key="4">
    <source>
        <dbReference type="SAM" id="MobiDB-lite"/>
    </source>
</evidence>
<dbReference type="CDD" id="cd00090">
    <property type="entry name" value="HTH_ARSR"/>
    <property type="match status" value="1"/>
</dbReference>
<dbReference type="PANTHER" id="PTHR30154:SF34">
    <property type="entry name" value="TRANSCRIPTIONAL REGULATOR AZLB"/>
    <property type="match status" value="1"/>
</dbReference>
<comment type="caution">
    <text evidence="6">The sequence shown here is derived from an EMBL/GenBank/DDBJ whole genome shotgun (WGS) entry which is preliminary data.</text>
</comment>